<dbReference type="RefSeq" id="XP_031930224.1">
    <property type="nucleotide sequence ID" value="XM_032072102.1"/>
</dbReference>
<sequence>MLGNNLAFQQSLLYIQTEVSDLGSTLVWVAGGGFAMVVAIIASLLLKPLPNYSAYWATLWWLPAIAGEIGMVTLPWDRTVPLLACLLLACNTWGMAYIISLGWAASSCAGYTKKLTRSAMFMAAYGVSSIISLQMWKRGGPRYYGTWIRADCYFLGGYRGVPLCHSVDSGSEE</sequence>
<organism evidence="2 3">
    <name type="scientific">Aspergillus caelatus</name>
    <dbReference type="NCBI Taxonomy" id="61420"/>
    <lineage>
        <taxon>Eukaryota</taxon>
        <taxon>Fungi</taxon>
        <taxon>Dikarya</taxon>
        <taxon>Ascomycota</taxon>
        <taxon>Pezizomycotina</taxon>
        <taxon>Eurotiomycetes</taxon>
        <taxon>Eurotiomycetidae</taxon>
        <taxon>Eurotiales</taxon>
        <taxon>Aspergillaceae</taxon>
        <taxon>Aspergillus</taxon>
        <taxon>Aspergillus subgen. Circumdati</taxon>
    </lineage>
</organism>
<protein>
    <submittedName>
        <fullName evidence="2">Uncharacterized protein</fullName>
    </submittedName>
</protein>
<feature type="transmembrane region" description="Helical" evidence="1">
    <location>
        <begin position="26"/>
        <end position="46"/>
    </location>
</feature>
<reference evidence="2 3" key="1">
    <citation type="submission" date="2019-04" db="EMBL/GenBank/DDBJ databases">
        <title>Friends and foes A comparative genomics studyof 23 Aspergillus species from section Flavi.</title>
        <authorList>
            <consortium name="DOE Joint Genome Institute"/>
            <person name="Kjaerbolling I."/>
            <person name="Vesth T."/>
            <person name="Frisvad J.C."/>
            <person name="Nybo J.L."/>
            <person name="Theobald S."/>
            <person name="Kildgaard S."/>
            <person name="Isbrandt T."/>
            <person name="Kuo A."/>
            <person name="Sato A."/>
            <person name="Lyhne E.K."/>
            <person name="Kogle M.E."/>
            <person name="Wiebenga A."/>
            <person name="Kun R.S."/>
            <person name="Lubbers R.J."/>
            <person name="Makela M.R."/>
            <person name="Barry K."/>
            <person name="Chovatia M."/>
            <person name="Clum A."/>
            <person name="Daum C."/>
            <person name="Haridas S."/>
            <person name="He G."/>
            <person name="LaButti K."/>
            <person name="Lipzen A."/>
            <person name="Mondo S."/>
            <person name="Riley R."/>
            <person name="Salamov A."/>
            <person name="Simmons B.A."/>
            <person name="Magnuson J.K."/>
            <person name="Henrissat B."/>
            <person name="Mortensen U.H."/>
            <person name="Larsen T.O."/>
            <person name="Devries R.P."/>
            <person name="Grigoriev I.V."/>
            <person name="Machida M."/>
            <person name="Baker S.E."/>
            <person name="Andersen M.R."/>
        </authorList>
    </citation>
    <scope>NUCLEOTIDE SEQUENCE [LARGE SCALE GENOMIC DNA]</scope>
    <source>
        <strain evidence="2 3">CBS 763.97</strain>
    </source>
</reference>
<dbReference type="OrthoDB" id="6730379at2759"/>
<feature type="transmembrane region" description="Helical" evidence="1">
    <location>
        <begin position="118"/>
        <end position="136"/>
    </location>
</feature>
<gene>
    <name evidence="2" type="ORF">BDV27DRAFT_155235</name>
</gene>
<evidence type="ECO:0000313" key="3">
    <source>
        <dbReference type="Proteomes" id="UP000326268"/>
    </source>
</evidence>
<feature type="transmembrane region" description="Helical" evidence="1">
    <location>
        <begin position="53"/>
        <end position="74"/>
    </location>
</feature>
<dbReference type="Proteomes" id="UP000326268">
    <property type="component" value="Unassembled WGS sequence"/>
</dbReference>
<keyword evidence="1" id="KW-0812">Transmembrane</keyword>
<name>A0A5N7ABW1_9EURO</name>
<accession>A0A5N7ABW1</accession>
<feature type="transmembrane region" description="Helical" evidence="1">
    <location>
        <begin position="80"/>
        <end position="106"/>
    </location>
</feature>
<keyword evidence="3" id="KW-1185">Reference proteome</keyword>
<proteinExistence type="predicted"/>
<keyword evidence="1" id="KW-0472">Membrane</keyword>
<dbReference type="EMBL" id="ML737602">
    <property type="protein sequence ID" value="KAE8367143.1"/>
    <property type="molecule type" value="Genomic_DNA"/>
</dbReference>
<evidence type="ECO:0000313" key="2">
    <source>
        <dbReference type="EMBL" id="KAE8367143.1"/>
    </source>
</evidence>
<keyword evidence="1" id="KW-1133">Transmembrane helix</keyword>
<evidence type="ECO:0000256" key="1">
    <source>
        <dbReference type="SAM" id="Phobius"/>
    </source>
</evidence>
<dbReference type="AlphaFoldDB" id="A0A5N7ABW1"/>
<dbReference type="GeneID" id="43656548"/>